<gene>
    <name evidence="1" type="primary">ubiJ</name>
    <name evidence="4" type="ORF">HHX48_15130</name>
</gene>
<evidence type="ECO:0000313" key="5">
    <source>
        <dbReference type="Proteomes" id="UP000624419"/>
    </source>
</evidence>
<sequence length="210" mass="23416">MPASSLFTASAEALINKVIALDEDSEKRLALLNGKRLTVFLDGFPWGVTLAFSSKVDILLEHHPYEDVSVHVDENTCYIKTHFDVLPRLTQTSQITQLIREGKLHLQGEPGIAQQVAALFQQLDIDWEEQLSTYTGDVPAHQIFSSASAVKAQVLAFSERLTRGLSNAITEEKDIAVGKLAVMHFNDEVDALRDDAQRFEARLRLLENSL</sequence>
<dbReference type="Proteomes" id="UP000624419">
    <property type="component" value="Unassembled WGS sequence"/>
</dbReference>
<keyword evidence="1" id="KW-0963">Cytoplasm</keyword>
<comment type="pathway">
    <text evidence="1">Cofactor biosynthesis; ubiquinone biosynthesis.</text>
</comment>
<comment type="subcellular location">
    <subcellularLocation>
        <location evidence="1">Cytoplasm</location>
    </subcellularLocation>
</comment>
<feature type="coiled-coil region" evidence="2">
    <location>
        <begin position="182"/>
        <end position="209"/>
    </location>
</feature>
<comment type="similarity">
    <text evidence="1">Belongs to the UbiJ family.</text>
</comment>
<comment type="function">
    <text evidence="1">Required for ubiquinone (coenzyme Q) biosynthesis. Binds hydrophobic ubiquinone biosynthetic intermediates via its SCP2 domain and is essential for the stability of the Ubi complex. May constitute a docking platform where Ubi enzymes assemble and access their SCP2-bound polyprenyl substrates.</text>
</comment>
<keyword evidence="5" id="KW-1185">Reference proteome</keyword>
<dbReference type="InterPro" id="IPR038989">
    <property type="entry name" value="UbiJ"/>
</dbReference>
<dbReference type="PANTHER" id="PTHR38693">
    <property type="entry name" value="UBIQUINONE BIOSYNTHESIS PROTEIN UBIJ"/>
    <property type="match status" value="1"/>
</dbReference>
<organism evidence="4 5">
    <name type="scientific">Salinimonas profundi</name>
    <dbReference type="NCBI Taxonomy" id="2729140"/>
    <lineage>
        <taxon>Bacteria</taxon>
        <taxon>Pseudomonadati</taxon>
        <taxon>Pseudomonadota</taxon>
        <taxon>Gammaproteobacteria</taxon>
        <taxon>Alteromonadales</taxon>
        <taxon>Alteromonadaceae</taxon>
        <taxon>Alteromonas/Salinimonas group</taxon>
        <taxon>Salinimonas</taxon>
    </lineage>
</organism>
<name>A0ABR8LNC5_9ALTE</name>
<feature type="domain" description="SCP2" evidence="3">
    <location>
        <begin position="15"/>
        <end position="121"/>
    </location>
</feature>
<dbReference type="RefSeq" id="WP_191026275.1">
    <property type="nucleotide sequence ID" value="NZ_JABBXD010000010.1"/>
</dbReference>
<dbReference type="PANTHER" id="PTHR38693:SF1">
    <property type="entry name" value="UBIQUINONE BIOSYNTHESIS ACCESSORY FACTOR UBIJ"/>
    <property type="match status" value="1"/>
</dbReference>
<dbReference type="InterPro" id="IPR003033">
    <property type="entry name" value="SCP2_sterol-bd_dom"/>
</dbReference>
<protein>
    <recommendedName>
        <fullName evidence="1">Ubiquinone biosynthesis accessory factor UbiJ</fullName>
    </recommendedName>
</protein>
<keyword evidence="2" id="KW-0175">Coiled coil</keyword>
<accession>A0ABR8LNC5</accession>
<comment type="caution">
    <text evidence="4">The sequence shown here is derived from an EMBL/GenBank/DDBJ whole genome shotgun (WGS) entry which is preliminary data.</text>
</comment>
<proteinExistence type="inferred from homology"/>
<reference evidence="4 5" key="1">
    <citation type="submission" date="2020-04" db="EMBL/GenBank/DDBJ databases">
        <title>Salinimonas sp. HHU 13199.</title>
        <authorList>
            <person name="Cui X."/>
            <person name="Zhang D."/>
        </authorList>
    </citation>
    <scope>NUCLEOTIDE SEQUENCE [LARGE SCALE GENOMIC DNA]</scope>
    <source>
        <strain evidence="4 5">HHU 13199</strain>
    </source>
</reference>
<evidence type="ECO:0000256" key="1">
    <source>
        <dbReference type="HAMAP-Rule" id="MF_02215"/>
    </source>
</evidence>
<evidence type="ECO:0000256" key="2">
    <source>
        <dbReference type="SAM" id="Coils"/>
    </source>
</evidence>
<dbReference type="HAMAP" id="MF_02215">
    <property type="entry name" value="UbiJ"/>
    <property type="match status" value="1"/>
</dbReference>
<evidence type="ECO:0000313" key="4">
    <source>
        <dbReference type="EMBL" id="MBD3587078.1"/>
    </source>
</evidence>
<dbReference type="Pfam" id="PF02036">
    <property type="entry name" value="SCP2"/>
    <property type="match status" value="1"/>
</dbReference>
<dbReference type="EMBL" id="JABBXD010000010">
    <property type="protein sequence ID" value="MBD3587078.1"/>
    <property type="molecule type" value="Genomic_DNA"/>
</dbReference>
<keyword evidence="1" id="KW-0831">Ubiquinone biosynthesis</keyword>
<evidence type="ECO:0000259" key="3">
    <source>
        <dbReference type="Pfam" id="PF02036"/>
    </source>
</evidence>